<evidence type="ECO:0000259" key="8">
    <source>
        <dbReference type="Pfam" id="PF04234"/>
    </source>
</evidence>
<evidence type="ECO:0000256" key="6">
    <source>
        <dbReference type="SAM" id="Phobius"/>
    </source>
</evidence>
<dbReference type="AlphaFoldDB" id="A0A235F5L4"/>
<feature type="transmembrane region" description="Helical" evidence="6">
    <location>
        <begin position="153"/>
        <end position="172"/>
    </location>
</feature>
<organism evidence="9 10">
    <name type="scientific">Fictibacillus aquaticus</name>
    <dbReference type="NCBI Taxonomy" id="2021314"/>
    <lineage>
        <taxon>Bacteria</taxon>
        <taxon>Bacillati</taxon>
        <taxon>Bacillota</taxon>
        <taxon>Bacilli</taxon>
        <taxon>Bacillales</taxon>
        <taxon>Fictibacillaceae</taxon>
        <taxon>Fictibacillus</taxon>
    </lineage>
</organism>
<keyword evidence="10" id="KW-1185">Reference proteome</keyword>
<keyword evidence="4" id="KW-0186">Copper</keyword>
<accession>A0A235F5L4</accession>
<feature type="compositionally biased region" description="Basic and acidic residues" evidence="5">
    <location>
        <begin position="129"/>
        <end position="145"/>
    </location>
</feature>
<dbReference type="OrthoDB" id="2353937at2"/>
<dbReference type="GO" id="GO:0005886">
    <property type="term" value="C:plasma membrane"/>
    <property type="evidence" value="ECO:0007669"/>
    <property type="project" value="TreeGrafter"/>
</dbReference>
<dbReference type="InterPro" id="IPR014756">
    <property type="entry name" value="Ig_E-set"/>
</dbReference>
<dbReference type="EMBL" id="NOII01000078">
    <property type="protein sequence ID" value="OYD55995.1"/>
    <property type="molecule type" value="Genomic_DNA"/>
</dbReference>
<evidence type="ECO:0000313" key="9">
    <source>
        <dbReference type="EMBL" id="OYD55995.1"/>
    </source>
</evidence>
<dbReference type="SUPFAM" id="SSF81296">
    <property type="entry name" value="E set domains"/>
    <property type="match status" value="1"/>
</dbReference>
<gene>
    <name evidence="9" type="ORF">CGZ90_19930</name>
</gene>
<dbReference type="GO" id="GO:0005507">
    <property type="term" value="F:copper ion binding"/>
    <property type="evidence" value="ECO:0007669"/>
    <property type="project" value="InterPro"/>
</dbReference>
<comment type="subcellular location">
    <subcellularLocation>
        <location evidence="1">Cell envelope</location>
    </subcellularLocation>
</comment>
<sequence length="176" mass="19776">MKKILFMLALFTIIFPTITSAHTGLESSNPAEGAVVKEERKELTLQFKTKIESLSSMQIVRDDGQEIELDSLIVEEKKMSGKLTSALDNGSYIIQWRIIGTDGHPIEGQIPFKVQIEKKEDVNPSAGEETEKGSQEQKKEENVSDKKEEMSPVFFITLGFLLAAIVFFLKIAKRKI</sequence>
<evidence type="ECO:0000256" key="3">
    <source>
        <dbReference type="ARBA" id="ARBA00022729"/>
    </source>
</evidence>
<feature type="chain" id="PRO_5012195611" description="CopC domain-containing protein" evidence="7">
    <location>
        <begin position="22"/>
        <end position="176"/>
    </location>
</feature>
<feature type="region of interest" description="Disordered" evidence="5">
    <location>
        <begin position="121"/>
        <end position="145"/>
    </location>
</feature>
<evidence type="ECO:0000256" key="7">
    <source>
        <dbReference type="SAM" id="SignalP"/>
    </source>
</evidence>
<keyword evidence="3 7" id="KW-0732">Signal</keyword>
<evidence type="ECO:0000256" key="4">
    <source>
        <dbReference type="ARBA" id="ARBA00023008"/>
    </source>
</evidence>
<evidence type="ECO:0000256" key="2">
    <source>
        <dbReference type="ARBA" id="ARBA00022723"/>
    </source>
</evidence>
<dbReference type="InterPro" id="IPR014755">
    <property type="entry name" value="Cu-Rt/internalin_Ig-like"/>
</dbReference>
<dbReference type="GO" id="GO:0006825">
    <property type="term" value="P:copper ion transport"/>
    <property type="evidence" value="ECO:0007669"/>
    <property type="project" value="InterPro"/>
</dbReference>
<dbReference type="GO" id="GO:0042597">
    <property type="term" value="C:periplasmic space"/>
    <property type="evidence" value="ECO:0007669"/>
    <property type="project" value="InterPro"/>
</dbReference>
<protein>
    <recommendedName>
        <fullName evidence="8">CopC domain-containing protein</fullName>
    </recommendedName>
</protein>
<dbReference type="Pfam" id="PF04234">
    <property type="entry name" value="CopC"/>
    <property type="match status" value="1"/>
</dbReference>
<feature type="signal peptide" evidence="7">
    <location>
        <begin position="1"/>
        <end position="21"/>
    </location>
</feature>
<dbReference type="GO" id="GO:0030313">
    <property type="term" value="C:cell envelope"/>
    <property type="evidence" value="ECO:0007669"/>
    <property type="project" value="UniProtKB-SubCell"/>
</dbReference>
<dbReference type="Gene3D" id="2.60.40.1220">
    <property type="match status" value="1"/>
</dbReference>
<comment type="caution">
    <text evidence="9">The sequence shown here is derived from an EMBL/GenBank/DDBJ whole genome shotgun (WGS) entry which is preliminary data.</text>
</comment>
<dbReference type="InterPro" id="IPR007348">
    <property type="entry name" value="CopC_dom"/>
</dbReference>
<dbReference type="PANTHER" id="PTHR34820">
    <property type="entry name" value="INNER MEMBRANE PROTEIN YEBZ"/>
    <property type="match status" value="1"/>
</dbReference>
<feature type="domain" description="CopC" evidence="8">
    <location>
        <begin position="22"/>
        <end position="114"/>
    </location>
</feature>
<dbReference type="InterPro" id="IPR032694">
    <property type="entry name" value="CopC/D"/>
</dbReference>
<keyword evidence="6" id="KW-0472">Membrane</keyword>
<dbReference type="GO" id="GO:0046688">
    <property type="term" value="P:response to copper ion"/>
    <property type="evidence" value="ECO:0007669"/>
    <property type="project" value="InterPro"/>
</dbReference>
<dbReference type="PANTHER" id="PTHR34820:SF4">
    <property type="entry name" value="INNER MEMBRANE PROTEIN YEBZ"/>
    <property type="match status" value="1"/>
</dbReference>
<evidence type="ECO:0000256" key="5">
    <source>
        <dbReference type="SAM" id="MobiDB-lite"/>
    </source>
</evidence>
<keyword evidence="2" id="KW-0479">Metal-binding</keyword>
<proteinExistence type="predicted"/>
<dbReference type="Proteomes" id="UP000215059">
    <property type="component" value="Unassembled WGS sequence"/>
</dbReference>
<keyword evidence="6" id="KW-1133">Transmembrane helix</keyword>
<name>A0A235F5L4_9BACL</name>
<reference evidence="9 10" key="1">
    <citation type="submission" date="2017-07" db="EMBL/GenBank/DDBJ databases">
        <title>Fictibacillus sp. nov. GDSW-R2A3 Genome sequencing and assembly.</title>
        <authorList>
            <person name="Mayilraj S."/>
        </authorList>
    </citation>
    <scope>NUCLEOTIDE SEQUENCE [LARGE SCALE GENOMIC DNA]</scope>
    <source>
        <strain evidence="9 10">GDSW-R2A3</strain>
    </source>
</reference>
<evidence type="ECO:0000313" key="10">
    <source>
        <dbReference type="Proteomes" id="UP000215059"/>
    </source>
</evidence>
<keyword evidence="6" id="KW-0812">Transmembrane</keyword>
<dbReference type="RefSeq" id="WP_094254225.1">
    <property type="nucleotide sequence ID" value="NZ_JBHLXL010000001.1"/>
</dbReference>
<evidence type="ECO:0000256" key="1">
    <source>
        <dbReference type="ARBA" id="ARBA00004196"/>
    </source>
</evidence>